<dbReference type="OrthoDB" id="5600913at2"/>
<feature type="transmembrane region" description="Helical" evidence="1">
    <location>
        <begin position="6"/>
        <end position="22"/>
    </location>
</feature>
<keyword evidence="1" id="KW-0812">Transmembrane</keyword>
<sequence>MLETTMGIAEMVLIISGLLFITKSVMQYGKRTSDWGGVVKMFYKRVGMDTAEYKWYRLGVSCFIVGVVVRIVNLTFWPV</sequence>
<feature type="transmembrane region" description="Helical" evidence="1">
    <location>
        <begin position="55"/>
        <end position="77"/>
    </location>
</feature>
<evidence type="ECO:0000313" key="3">
    <source>
        <dbReference type="Proteomes" id="UP000186905"/>
    </source>
</evidence>
<dbReference type="AlphaFoldDB" id="A0A1Q9H1W2"/>
<reference evidence="2 3" key="1">
    <citation type="submission" date="2016-09" db="EMBL/GenBank/DDBJ databases">
        <title>Photobacterium proteolyticum sp. nov. a protease producing bacterium isolated from ocean sediments of Laizhou Bay.</title>
        <authorList>
            <person name="Li Y."/>
        </authorList>
    </citation>
    <scope>NUCLEOTIDE SEQUENCE [LARGE SCALE GENOMIC DNA]</scope>
    <source>
        <strain evidence="2 3">13-12</strain>
    </source>
</reference>
<protein>
    <submittedName>
        <fullName evidence="2">Uncharacterized protein</fullName>
    </submittedName>
</protein>
<keyword evidence="1" id="KW-1133">Transmembrane helix</keyword>
<dbReference type="Proteomes" id="UP000186905">
    <property type="component" value="Unassembled WGS sequence"/>
</dbReference>
<comment type="caution">
    <text evidence="2">The sequence shown here is derived from an EMBL/GenBank/DDBJ whole genome shotgun (WGS) entry which is preliminary data.</text>
</comment>
<keyword evidence="3" id="KW-1185">Reference proteome</keyword>
<keyword evidence="1" id="KW-0472">Membrane</keyword>
<evidence type="ECO:0000313" key="2">
    <source>
        <dbReference type="EMBL" id="OLQ81699.1"/>
    </source>
</evidence>
<name>A0A1Q9H1W2_9GAMM</name>
<proteinExistence type="predicted"/>
<accession>A0A1Q9H1W2</accession>
<organism evidence="2 3">
    <name type="scientific">Photobacterium proteolyticum</name>
    <dbReference type="NCBI Taxonomy" id="1903952"/>
    <lineage>
        <taxon>Bacteria</taxon>
        <taxon>Pseudomonadati</taxon>
        <taxon>Pseudomonadota</taxon>
        <taxon>Gammaproteobacteria</taxon>
        <taxon>Vibrionales</taxon>
        <taxon>Vibrionaceae</taxon>
        <taxon>Photobacterium</taxon>
    </lineage>
</organism>
<dbReference type="EMBL" id="MJIL01000034">
    <property type="protein sequence ID" value="OLQ81699.1"/>
    <property type="molecule type" value="Genomic_DNA"/>
</dbReference>
<gene>
    <name evidence="2" type="ORF">BIT28_02245</name>
</gene>
<evidence type="ECO:0000256" key="1">
    <source>
        <dbReference type="SAM" id="Phobius"/>
    </source>
</evidence>